<dbReference type="EMBL" id="FOMH01000013">
    <property type="protein sequence ID" value="SFD84987.1"/>
    <property type="molecule type" value="Genomic_DNA"/>
</dbReference>
<name>A0A1I1VPN4_9FLAO</name>
<feature type="transmembrane region" description="Helical" evidence="1">
    <location>
        <begin position="54"/>
        <end position="72"/>
    </location>
</feature>
<dbReference type="InterPro" id="IPR006860">
    <property type="entry name" value="FecR"/>
</dbReference>
<feature type="domain" description="Protein FecR C-terminal" evidence="3">
    <location>
        <begin position="217"/>
        <end position="278"/>
    </location>
</feature>
<sequence>MPKKMEKENFDDEFEKLWKETPASHSDEIKKASWDEFHSKAFGEKKRKSQPWRYLAAASVLLFVLIGTGIYFNNKPLEENTIASTENVIENTTSKIKYVVLPDSSKVELSPNSRISYGNNFALNRKIQIDGEAYFKVKKDKQHPFQVFCDETTTTVLGTSFIVKESENEQITVELFEGSVQMNVKGQDQKWILKPGEKFTYGNQTASVTEFSRFVDFENEKLTNLNHYIEENYGHKVIIPTQYLNQKITIRINKKEDLKTIVQLISEMYNLNFEINEDLKQITFQ</sequence>
<protein>
    <submittedName>
        <fullName evidence="4">FecR family protein</fullName>
    </submittedName>
</protein>
<dbReference type="Pfam" id="PF04773">
    <property type="entry name" value="FecR"/>
    <property type="match status" value="1"/>
</dbReference>
<dbReference type="Gene3D" id="3.55.50.30">
    <property type="match status" value="1"/>
</dbReference>
<dbReference type="PANTHER" id="PTHR30273:SF2">
    <property type="entry name" value="PROTEIN FECR"/>
    <property type="match status" value="1"/>
</dbReference>
<keyword evidence="1" id="KW-0812">Transmembrane</keyword>
<evidence type="ECO:0000313" key="4">
    <source>
        <dbReference type="EMBL" id="SFD84987.1"/>
    </source>
</evidence>
<dbReference type="Gene3D" id="2.60.120.1440">
    <property type="match status" value="1"/>
</dbReference>
<keyword evidence="1" id="KW-1133">Transmembrane helix</keyword>
<dbReference type="PANTHER" id="PTHR30273">
    <property type="entry name" value="PERIPLASMIC SIGNAL SENSOR AND SIGMA FACTOR ACTIVATOR FECR-RELATED"/>
    <property type="match status" value="1"/>
</dbReference>
<feature type="domain" description="FecR protein" evidence="2">
    <location>
        <begin position="92"/>
        <end position="181"/>
    </location>
</feature>
<dbReference type="InterPro" id="IPR032508">
    <property type="entry name" value="FecR_C"/>
</dbReference>
<dbReference type="AlphaFoldDB" id="A0A1I1VPN4"/>
<dbReference type="PIRSF" id="PIRSF018266">
    <property type="entry name" value="FecR"/>
    <property type="match status" value="1"/>
</dbReference>
<dbReference type="STRING" id="739143.SAMN05216297_11344"/>
<dbReference type="GO" id="GO:0016989">
    <property type="term" value="F:sigma factor antagonist activity"/>
    <property type="evidence" value="ECO:0007669"/>
    <property type="project" value="TreeGrafter"/>
</dbReference>
<organism evidence="4 5">
    <name type="scientific">Flavobacterium phragmitis</name>
    <dbReference type="NCBI Taxonomy" id="739143"/>
    <lineage>
        <taxon>Bacteria</taxon>
        <taxon>Pseudomonadati</taxon>
        <taxon>Bacteroidota</taxon>
        <taxon>Flavobacteriia</taxon>
        <taxon>Flavobacteriales</taxon>
        <taxon>Flavobacteriaceae</taxon>
        <taxon>Flavobacterium</taxon>
    </lineage>
</organism>
<evidence type="ECO:0000256" key="1">
    <source>
        <dbReference type="SAM" id="Phobius"/>
    </source>
</evidence>
<reference evidence="5" key="1">
    <citation type="submission" date="2016-10" db="EMBL/GenBank/DDBJ databases">
        <authorList>
            <person name="Varghese N."/>
            <person name="Submissions S."/>
        </authorList>
    </citation>
    <scope>NUCLEOTIDE SEQUENCE [LARGE SCALE GENOMIC DNA]</scope>
    <source>
        <strain evidence="5">CGMCC 1.10370</strain>
    </source>
</reference>
<dbReference type="Pfam" id="PF16344">
    <property type="entry name" value="FecR_C"/>
    <property type="match status" value="1"/>
</dbReference>
<dbReference type="InterPro" id="IPR012373">
    <property type="entry name" value="Ferrdict_sens_TM"/>
</dbReference>
<accession>A0A1I1VPN4</accession>
<keyword evidence="1" id="KW-0472">Membrane</keyword>
<gene>
    <name evidence="4" type="ORF">SAMN05216297_11344</name>
</gene>
<evidence type="ECO:0000259" key="3">
    <source>
        <dbReference type="Pfam" id="PF16344"/>
    </source>
</evidence>
<evidence type="ECO:0000259" key="2">
    <source>
        <dbReference type="Pfam" id="PF04773"/>
    </source>
</evidence>
<proteinExistence type="predicted"/>
<keyword evidence="5" id="KW-1185">Reference proteome</keyword>
<dbReference type="Proteomes" id="UP000199672">
    <property type="component" value="Unassembled WGS sequence"/>
</dbReference>
<evidence type="ECO:0000313" key="5">
    <source>
        <dbReference type="Proteomes" id="UP000199672"/>
    </source>
</evidence>